<dbReference type="InterPro" id="IPR025582">
    <property type="entry name" value="YARHG_dom"/>
</dbReference>
<protein>
    <submittedName>
        <fullName evidence="2">YARHG domain-containing protein</fullName>
    </submittedName>
</protein>
<evidence type="ECO:0000313" key="2">
    <source>
        <dbReference type="EMBL" id="QNR25131.1"/>
    </source>
</evidence>
<dbReference type="Gene3D" id="1.20.58.1690">
    <property type="match status" value="1"/>
</dbReference>
<feature type="domain" description="YARHG" evidence="1">
    <location>
        <begin position="176"/>
        <end position="256"/>
    </location>
</feature>
<dbReference type="EMBL" id="CP060139">
    <property type="protein sequence ID" value="QNR25131.1"/>
    <property type="molecule type" value="Genomic_DNA"/>
</dbReference>
<dbReference type="RefSeq" id="WP_210759656.1">
    <property type="nucleotide sequence ID" value="NZ_CP060139.1"/>
</dbReference>
<evidence type="ECO:0000259" key="1">
    <source>
        <dbReference type="SMART" id="SM01324"/>
    </source>
</evidence>
<gene>
    <name evidence="2" type="ORF">H4K34_04645</name>
</gene>
<dbReference type="Pfam" id="PF13308">
    <property type="entry name" value="YARHG"/>
    <property type="match status" value="1"/>
</dbReference>
<dbReference type="KEGG" id="chyd:H4K34_04645"/>
<accession>A0A7H0VHD3</accession>
<name>A0A7H0VHD3_9FLAO</name>
<keyword evidence="3" id="KW-1185">Reference proteome</keyword>
<dbReference type="Proteomes" id="UP000516305">
    <property type="component" value="Chromosome"/>
</dbReference>
<organism evidence="2 3">
    <name type="scientific">Croceimicrobium hydrocarbonivorans</name>
    <dbReference type="NCBI Taxonomy" id="2761580"/>
    <lineage>
        <taxon>Bacteria</taxon>
        <taxon>Pseudomonadati</taxon>
        <taxon>Bacteroidota</taxon>
        <taxon>Flavobacteriia</taxon>
        <taxon>Flavobacteriales</taxon>
        <taxon>Owenweeksiaceae</taxon>
        <taxon>Croceimicrobium</taxon>
    </lineage>
</organism>
<reference evidence="2 3" key="1">
    <citation type="submission" date="2020-08" db="EMBL/GenBank/DDBJ databases">
        <title>Croceimicrobium hydrocarbonivorans gen. nov., sp. nov., a novel marine bacterium isolated from a bacterial consortium that degrades polyethylene terephthalate.</title>
        <authorList>
            <person name="Liu R."/>
        </authorList>
    </citation>
    <scope>NUCLEOTIDE SEQUENCE [LARGE SCALE GENOMIC DNA]</scope>
    <source>
        <strain evidence="2 3">A20-9</strain>
    </source>
</reference>
<proteinExistence type="predicted"/>
<dbReference type="SMART" id="SM01324">
    <property type="entry name" value="YARHG"/>
    <property type="match status" value="1"/>
</dbReference>
<sequence length="257" mass="29812">MKVILIFTILISWGIVQGQSNDFDKLISKYGKEGTEIDSVQLRKYFDVDLHPDIAPSGYADKIILRKPNMIGLTCKVICTAGGGCESSKLRIFDYEGNVLGKLKDFEHFFADCSDQNEKYCEYISDSILIVVDKVKAQKDCDTDSLVKLEISIETYRIKNNGEVIKLDRKQIDTRREYFFTSIKLLSDSDLKDKSKIDLATMRNEIYAAHGYIFKTDKWRNYFKTQSWYAPRFDNVNNDLTLIEKENIKLIQKHEKH</sequence>
<dbReference type="InterPro" id="IPR038434">
    <property type="entry name" value="YARHG_sf"/>
</dbReference>
<dbReference type="AlphaFoldDB" id="A0A7H0VHD3"/>
<evidence type="ECO:0000313" key="3">
    <source>
        <dbReference type="Proteomes" id="UP000516305"/>
    </source>
</evidence>